<dbReference type="SUPFAM" id="SSF46942">
    <property type="entry name" value="Elongation factor TFIIS domain 2"/>
    <property type="match status" value="1"/>
</dbReference>
<keyword evidence="6" id="KW-0943">RNA-mediated gene silencing</keyword>
<organism evidence="12 13">
    <name type="scientific">Phyllostomus discolor</name>
    <name type="common">pale spear-nosed bat</name>
    <dbReference type="NCBI Taxonomy" id="89673"/>
    <lineage>
        <taxon>Eukaryota</taxon>
        <taxon>Metazoa</taxon>
        <taxon>Chordata</taxon>
        <taxon>Craniata</taxon>
        <taxon>Vertebrata</taxon>
        <taxon>Euteleostomi</taxon>
        <taxon>Mammalia</taxon>
        <taxon>Eutheria</taxon>
        <taxon>Laurasiatheria</taxon>
        <taxon>Chiroptera</taxon>
        <taxon>Yangochiroptera</taxon>
        <taxon>Phyllostomidae</taxon>
        <taxon>Phyllostominae</taxon>
        <taxon>Phyllostomus</taxon>
    </lineage>
</organism>
<dbReference type="Proteomes" id="UP000504628">
    <property type="component" value="Chromosome 5"/>
</dbReference>
<feature type="compositionally biased region" description="Basic and acidic residues" evidence="10">
    <location>
        <begin position="220"/>
        <end position="235"/>
    </location>
</feature>
<dbReference type="GO" id="GO:0030154">
    <property type="term" value="P:cell differentiation"/>
    <property type="evidence" value="ECO:0007669"/>
    <property type="project" value="UniProtKB-KW"/>
</dbReference>
<dbReference type="FunCoup" id="A0A7E6DQX3">
    <property type="interactions" value="1"/>
</dbReference>
<keyword evidence="4" id="KW-0221">Differentiation</keyword>
<dbReference type="GO" id="GO:0005634">
    <property type="term" value="C:nucleus"/>
    <property type="evidence" value="ECO:0007669"/>
    <property type="project" value="UniProtKB-SubCell"/>
</dbReference>
<dbReference type="InterPro" id="IPR003618">
    <property type="entry name" value="TFIIS_cen_dom"/>
</dbReference>
<reference evidence="13" key="1">
    <citation type="submission" date="2025-08" db="UniProtKB">
        <authorList>
            <consortium name="RefSeq"/>
        </authorList>
    </citation>
    <scope>IDENTIFICATION</scope>
    <source>
        <tissue evidence="13">Muscle</tissue>
    </source>
</reference>
<dbReference type="RefSeq" id="XP_035881581.1">
    <property type="nucleotide sequence ID" value="XM_036025688.1"/>
</dbReference>
<keyword evidence="5" id="KW-0744">Spermatogenesis</keyword>
<evidence type="ECO:0000256" key="8">
    <source>
        <dbReference type="ARBA" id="ARBA00059288"/>
    </source>
</evidence>
<evidence type="ECO:0000256" key="2">
    <source>
        <dbReference type="ARBA" id="ARBA00004286"/>
    </source>
</evidence>
<keyword evidence="7" id="KW-0539">Nucleus</keyword>
<evidence type="ECO:0000256" key="6">
    <source>
        <dbReference type="ARBA" id="ARBA00023158"/>
    </source>
</evidence>
<dbReference type="FunFam" id="1.10.472.30:FF:000004">
    <property type="entry name" value="SPOC domain containing 1"/>
    <property type="match status" value="1"/>
</dbReference>
<evidence type="ECO:0000256" key="5">
    <source>
        <dbReference type="ARBA" id="ARBA00022871"/>
    </source>
</evidence>
<feature type="region of interest" description="Disordered" evidence="10">
    <location>
        <begin position="778"/>
        <end position="807"/>
    </location>
</feature>
<dbReference type="InParanoid" id="A0A7E6DQX3"/>
<feature type="compositionally biased region" description="Low complexity" evidence="10">
    <location>
        <begin position="848"/>
        <end position="857"/>
    </location>
</feature>
<dbReference type="Pfam" id="PF07744">
    <property type="entry name" value="SPOC"/>
    <property type="match status" value="1"/>
</dbReference>
<evidence type="ECO:0000256" key="10">
    <source>
        <dbReference type="SAM" id="MobiDB-lite"/>
    </source>
</evidence>
<dbReference type="Gene3D" id="1.10.472.30">
    <property type="entry name" value="Transcription elongation factor S-II, central domain"/>
    <property type="match status" value="1"/>
</dbReference>
<feature type="compositionally biased region" description="Basic and acidic residues" evidence="10">
    <location>
        <begin position="16"/>
        <end position="32"/>
    </location>
</feature>
<feature type="compositionally biased region" description="Acidic residues" evidence="10">
    <location>
        <begin position="584"/>
        <end position="597"/>
    </location>
</feature>
<feature type="region of interest" description="Disordered" evidence="10">
    <location>
        <begin position="1054"/>
        <end position="1145"/>
    </location>
</feature>
<feature type="region of interest" description="Disordered" evidence="10">
    <location>
        <begin position="540"/>
        <end position="598"/>
    </location>
</feature>
<protein>
    <recommendedName>
        <fullName evidence="9">SPOC domain-containing protein 1</fullName>
    </recommendedName>
</protein>
<evidence type="ECO:0000313" key="12">
    <source>
        <dbReference type="Proteomes" id="UP000504628"/>
    </source>
</evidence>
<evidence type="ECO:0000259" key="11">
    <source>
        <dbReference type="PROSITE" id="PS51321"/>
    </source>
</evidence>
<dbReference type="GO" id="GO:0005694">
    <property type="term" value="C:chromosome"/>
    <property type="evidence" value="ECO:0007669"/>
    <property type="project" value="UniProtKB-SubCell"/>
</dbReference>
<dbReference type="InterPro" id="IPR012921">
    <property type="entry name" value="SPOC_C"/>
</dbReference>
<evidence type="ECO:0000256" key="1">
    <source>
        <dbReference type="ARBA" id="ARBA00004123"/>
    </source>
</evidence>
<dbReference type="GO" id="GO:0006351">
    <property type="term" value="P:DNA-templated transcription"/>
    <property type="evidence" value="ECO:0007669"/>
    <property type="project" value="InterPro"/>
</dbReference>
<keyword evidence="3" id="KW-0158">Chromosome</keyword>
<feature type="region of interest" description="Disordered" evidence="10">
    <location>
        <begin position="187"/>
        <end position="258"/>
    </location>
</feature>
<dbReference type="InterPro" id="IPR036575">
    <property type="entry name" value="TFIIS_cen_dom_sf"/>
</dbReference>
<evidence type="ECO:0000256" key="3">
    <source>
        <dbReference type="ARBA" id="ARBA00022454"/>
    </source>
</evidence>
<feature type="region of interest" description="Disordered" evidence="10">
    <location>
        <begin position="1189"/>
        <end position="1222"/>
    </location>
</feature>
<dbReference type="OrthoDB" id="1884872at2759"/>
<proteinExistence type="predicted"/>
<comment type="function">
    <text evidence="8">Protein adapter that acts as an essential executor of PIWIL4-piRNA pathway directed transposon DNA methylation and silencing in the male embryonic germ cells. Recruited to young transposons, which are specifically marked with histone H3 trimethylated at both 'Lys-4' and 'Lys-9' (H3K4me3K9me3), via its association with SPIN1 chromatin reader, and associates with the de novo DNA methylation machinery and repressive chromatin remodeling complexes. Following this, PIWIL4 engages with nascent transposable element transcript to direct piRNA-directed DNA methylation. Not required for piRNA biosynthesis.</text>
</comment>
<feature type="region of interest" description="Disordered" evidence="10">
    <location>
        <begin position="390"/>
        <end position="491"/>
    </location>
</feature>
<dbReference type="GO" id="GO:0007283">
    <property type="term" value="P:spermatogenesis"/>
    <property type="evidence" value="ECO:0007669"/>
    <property type="project" value="UniProtKB-KW"/>
</dbReference>
<dbReference type="GeneID" id="114497599"/>
<dbReference type="KEGG" id="pdic:114497599"/>
<evidence type="ECO:0000256" key="9">
    <source>
        <dbReference type="ARBA" id="ARBA00071086"/>
    </source>
</evidence>
<dbReference type="SMART" id="SM00510">
    <property type="entry name" value="TFS2M"/>
    <property type="match status" value="1"/>
</dbReference>
<dbReference type="CTD" id="90853"/>
<dbReference type="GO" id="GO:0031047">
    <property type="term" value="P:regulatory ncRNA-mediated gene silencing"/>
    <property type="evidence" value="ECO:0007669"/>
    <property type="project" value="UniProtKB-KW"/>
</dbReference>
<gene>
    <name evidence="13" type="primary">SPOCD1</name>
</gene>
<comment type="subcellular location">
    <subcellularLocation>
        <location evidence="2">Chromosome</location>
    </subcellularLocation>
    <subcellularLocation>
        <location evidence="1">Nucleus</location>
    </subcellularLocation>
</comment>
<evidence type="ECO:0000256" key="4">
    <source>
        <dbReference type="ARBA" id="ARBA00022782"/>
    </source>
</evidence>
<keyword evidence="12" id="KW-1185">Reference proteome</keyword>
<feature type="region of interest" description="Disordered" evidence="10">
    <location>
        <begin position="844"/>
        <end position="882"/>
    </location>
</feature>
<evidence type="ECO:0000256" key="7">
    <source>
        <dbReference type="ARBA" id="ARBA00023242"/>
    </source>
</evidence>
<name>A0A7E6DQX3_9CHIR</name>
<feature type="compositionally biased region" description="Low complexity" evidence="10">
    <location>
        <begin position="429"/>
        <end position="444"/>
    </location>
</feature>
<feature type="region of interest" description="Disordered" evidence="10">
    <location>
        <begin position="1"/>
        <end position="114"/>
    </location>
</feature>
<evidence type="ECO:0000313" key="13">
    <source>
        <dbReference type="RefSeq" id="XP_035881581.1"/>
    </source>
</evidence>
<dbReference type="PROSITE" id="PS51321">
    <property type="entry name" value="TFIIS_CENTRAL"/>
    <property type="match status" value="1"/>
</dbReference>
<dbReference type="Pfam" id="PF07500">
    <property type="entry name" value="TFIIS_M"/>
    <property type="match status" value="1"/>
</dbReference>
<dbReference type="PANTHER" id="PTHR11477:SF18">
    <property type="entry name" value="SPOC DOMAIN-CONTAINING PROTEIN 1"/>
    <property type="match status" value="1"/>
</dbReference>
<accession>A0A7E6DQX3</accession>
<feature type="domain" description="TFIIS central" evidence="11">
    <location>
        <begin position="615"/>
        <end position="735"/>
    </location>
</feature>
<dbReference type="AlphaFoldDB" id="A0A7E6DQX3"/>
<dbReference type="PANTHER" id="PTHR11477">
    <property type="entry name" value="TRANSCRIPTION FACTOR S-II ZINC FINGER DOMAIN-CONTAINING PROTEIN"/>
    <property type="match status" value="1"/>
</dbReference>
<sequence length="1222" mass="130901">MLHWPDGRPCNKSSFRQKDIDLKSRNAADKGPRSASGPCGWTDMSQEGAAEGSGTEDPDLRPRRSCGLSREDMEEASSVSGLAPDLPGESSGASAGAGSREGVPREEIRQGASSQAGGAHLLVLGLQAAGRNQDLVPGPKLHIQLPTVPAQGRAPATKKLQISLHKVLDENWASDLCGMSMGLPERALAGGERPAGVEKTSCPRPREVRQGGRSSPGCDGRSHTLSKEEPPKRELPSSLGAAPVQARKKSKKHNACSEGGEGVGGFLWLGQRPGRDDPQCVRDPPQGADLVSLGGLCWPLSPKDTGHGPGDSGGSCVGSASGAEKFRCLPAAGAGARPGSPYDPVLFPLPSGGERLRPAAQDPAQSPALCLRESGKASPEWQEAERVVVGAGGDGGPAASPNREELEVKVQPVSRGRLGQGLAAPTDTPAGSPESAASEARSGSFKGQRISECASLGMGPVPPAEDQGTDRSPDNSSQDQPAASCPGGFPRLEEMKMPHGVKHVCYFDSGAMIYLLGAISLGQAGGLQPPKLEPLNSLMEVSSASPAQRPRRKERPSAQGPTGCQEGLPLQEACAEDPGCSPVEAEEEEQGEQDWGEDSVQLPLQKEKLLLDIGTRDTVVRVMQNVLWSRLRQLPHLVLSEEVVEGIAAGIEAALFDLTRATNCHYKNKYRSLLFNLRDPRNHDLFLKVVHGEVTPHGLVRMNSFQLAPQELARWRDQEEKRGLEIIEQQQKESCSLPTSKLTHKGEVEILRDTDQMLTLEDLVEPVVPIHCSPLALPATSKDPMEWQEDPTEQQEGPMEQQENHTEQHERYFLDLGGHLCKDWKSLCELPGFSKANRRVEDSVFQRASSPASVSSSEMPQLGEKPPMEPQDRLQMSAGPTKALSSLPPWEGALHMFSIKQFRVKAQLVSGLSCRLITALPQVICSAGCIPPNTIWDLLASICPAKAKDFCAVRLCPQGARDTQNCRLLYSYLNNKQCHGLAAVEHVMVVLLPLPAFQPLPTRLRSLGGPGLETTHSSLLLAVLFPKAGLPDTAEFSPLLGKVRKTVSFNKKVEMRCHQRKAKRPDVARKGSPPPGGALQQSQGRGSLAPRGICAWQRPPGGRGRLWEESDTWQSPGRGQGPTRPGRCQSWHPYSAAPAGHGRHLHRASCPQQALLQHLECLVTMSHQLQASLRSSGQELLPQPHAARGILGLFGQPPGPAPDSSLGPTDGAGSECPLPEET</sequence>